<protein>
    <submittedName>
        <fullName evidence="2">Poly-beta-1,6 N-acetyl-D-glucosamine export porin PgaA</fullName>
    </submittedName>
</protein>
<organism evidence="2 3">
    <name type="scientific">Lampropedia aestuarii</name>
    <dbReference type="NCBI Taxonomy" id="2562762"/>
    <lineage>
        <taxon>Bacteria</taxon>
        <taxon>Pseudomonadati</taxon>
        <taxon>Pseudomonadota</taxon>
        <taxon>Betaproteobacteria</taxon>
        <taxon>Burkholderiales</taxon>
        <taxon>Comamonadaceae</taxon>
        <taxon>Lampropedia</taxon>
    </lineage>
</organism>
<dbReference type="InterPro" id="IPR011990">
    <property type="entry name" value="TPR-like_helical_dom_sf"/>
</dbReference>
<comment type="caution">
    <text evidence="2">The sequence shown here is derived from an EMBL/GenBank/DDBJ whole genome shotgun (WGS) entry which is preliminary data.</text>
</comment>
<dbReference type="AlphaFoldDB" id="A0A4S5BIZ9"/>
<dbReference type="SMART" id="SM00028">
    <property type="entry name" value="TPR"/>
    <property type="match status" value="3"/>
</dbReference>
<dbReference type="Proteomes" id="UP000306236">
    <property type="component" value="Unassembled WGS sequence"/>
</dbReference>
<dbReference type="EMBL" id="SSWX01000034">
    <property type="protein sequence ID" value="THJ30785.1"/>
    <property type="molecule type" value="Genomic_DNA"/>
</dbReference>
<name>A0A4S5BIZ9_9BURK</name>
<evidence type="ECO:0000313" key="2">
    <source>
        <dbReference type="EMBL" id="THJ30785.1"/>
    </source>
</evidence>
<dbReference type="InterPro" id="IPR023870">
    <property type="entry name" value="PGA_export_porin_PgaA"/>
</dbReference>
<dbReference type="InterPro" id="IPR049003">
    <property type="entry name" value="PgaA_barrel"/>
</dbReference>
<feature type="domain" description="PgaA membrane beta barrel" evidence="1">
    <location>
        <begin position="544"/>
        <end position="833"/>
    </location>
</feature>
<dbReference type="OrthoDB" id="5405060at2"/>
<dbReference type="Gene3D" id="1.25.40.10">
    <property type="entry name" value="Tetratricopeptide repeat domain"/>
    <property type="match status" value="2"/>
</dbReference>
<proteinExistence type="predicted"/>
<reference evidence="2 3" key="1">
    <citation type="submission" date="2019-04" db="EMBL/GenBank/DDBJ databases">
        <title>Lampropedia sp YIM MLB12 draf genome.</title>
        <authorList>
            <person name="Wang Y.-X."/>
        </authorList>
    </citation>
    <scope>NUCLEOTIDE SEQUENCE [LARGE SCALE GENOMIC DNA]</scope>
    <source>
        <strain evidence="2 3">YIM MLB12</strain>
    </source>
</reference>
<dbReference type="GO" id="GO:1901515">
    <property type="term" value="F:poly-beta-1,6-N-acetyl-D-glucosamine transmembrane transporter activity"/>
    <property type="evidence" value="ECO:0007669"/>
    <property type="project" value="InterPro"/>
</dbReference>
<keyword evidence="3" id="KW-1185">Reference proteome</keyword>
<dbReference type="Pfam" id="PF21197">
    <property type="entry name" value="PgaA_barrel"/>
    <property type="match status" value="1"/>
</dbReference>
<evidence type="ECO:0000313" key="3">
    <source>
        <dbReference type="Proteomes" id="UP000306236"/>
    </source>
</evidence>
<gene>
    <name evidence="2" type="primary">pgaA</name>
    <name evidence="2" type="ORF">E8K88_17105</name>
</gene>
<sequence length="835" mass="93783">MQATNSPFLSTPKPYHSMPAPNCYTRNALATFVLVASLGAYAADYDSLIMQARDGTTAPVLQYFAEQAKANRLTPAQINDWLLVSGWAGDDKQTVATYLAYRQQVPLQASSLAAVGRAYRNLQHWDLAASLIALAIERQPDQSDWYLTHAATLADGGQYALAREVLANFEARFAEQRLAGLLTRAYVERAAKEPYEALRHAQQAIELAPDNRQAQTIYLLSLRDADMPEQALNTIASKQWSWVTPGLLRALEADYAAELVRIARTATSTEAERLDIAKRALLYYEHMLARWRLAPPDAQLPQDIRRARLDRLVALWLVKDAPTVLSEYAELRTENPAIPDYALMAVGAASLQQRLPEQALEIYTGVVERSKISDPDMYENAQVGVFYSLVETEQLDKARDYAEQYLAQEPMLRYIPGNPDPVPNSRWSEAQRERASANFFADRLALAQSEQKGMLALGPGDAHIRLGLASTLRNRGLPRQAAQELKIIEANEDPSAPALMLEQAGVAQQLRDWKTAEALVHNVIARYPEDPSAQRVMREWQLSQKAEVRMAAEYSDSNSNTALGEGAMHYSLVGYSAPLNYNWRLFAGLDRRSGRYLEGYGQSNQVRAGAQWVDRDTAAEFEISTLRSSGRSYTGLRVQANQDLNDHWQLSADAARNSANTPLRALRAGVTANEFNLGMRWQAHESTSVSLSTGWMDFSDNNRRWAVSATSHQRLLTQAKVQLDANLELYTSRNSAPGGPYFAPARDWSVLPGLTARHLIWRSYERTWRQELNVSAGVYSQKDYGQGRYQQVRYGQQLRWSDTTELGFQTGLTWRPYDGLRERAVFFGFNLSHLF</sequence>
<accession>A0A4S5BIZ9</accession>
<dbReference type="SUPFAM" id="SSF48452">
    <property type="entry name" value="TPR-like"/>
    <property type="match status" value="2"/>
</dbReference>
<evidence type="ECO:0000259" key="1">
    <source>
        <dbReference type="Pfam" id="PF21197"/>
    </source>
</evidence>
<dbReference type="InterPro" id="IPR019734">
    <property type="entry name" value="TPR_rpt"/>
</dbReference>
<dbReference type="NCBIfam" id="TIGR03939">
    <property type="entry name" value="PGA_TPR_OMP"/>
    <property type="match status" value="1"/>
</dbReference>